<organism evidence="1 2">
    <name type="scientific">Komagataeibacter melomenusus</name>
    <dbReference type="NCBI Taxonomy" id="2766578"/>
    <lineage>
        <taxon>Bacteria</taxon>
        <taxon>Pseudomonadati</taxon>
        <taxon>Pseudomonadota</taxon>
        <taxon>Alphaproteobacteria</taxon>
        <taxon>Acetobacterales</taxon>
        <taxon>Acetobacteraceae</taxon>
        <taxon>Komagataeibacter</taxon>
    </lineage>
</organism>
<dbReference type="EMBL" id="JABJWC010000075">
    <property type="protein sequence ID" value="NPC67953.1"/>
    <property type="molecule type" value="Genomic_DNA"/>
</dbReference>
<gene>
    <name evidence="1" type="ORF">HNW77_16555</name>
</gene>
<accession>A0ABX2AHV9</accession>
<protein>
    <submittedName>
        <fullName evidence="1">Uncharacterized protein</fullName>
    </submittedName>
</protein>
<reference evidence="1 2" key="1">
    <citation type="journal article" date="2020" name="Microorganisms">
        <title>Description of Komagataeibacter melaceti sp. nov. and Komagataeibacter melomenusus sp. nov. Isolated from Apple Cider Vinegar.</title>
        <authorList>
            <person name="Maric L."/>
            <person name="Cleenwerck I."/>
            <person name="Accetto T."/>
            <person name="Vandamme P."/>
            <person name="Trcek J."/>
        </authorList>
    </citation>
    <scope>NUCLEOTIDE SEQUENCE [LARGE SCALE GENOMIC DNA]</scope>
    <source>
        <strain evidence="1 2">AV436</strain>
    </source>
</reference>
<keyword evidence="2" id="KW-1185">Reference proteome</keyword>
<evidence type="ECO:0000313" key="2">
    <source>
        <dbReference type="Proteomes" id="UP000623090"/>
    </source>
</evidence>
<proteinExistence type="predicted"/>
<comment type="caution">
    <text evidence="1">The sequence shown here is derived from an EMBL/GenBank/DDBJ whole genome shotgun (WGS) entry which is preliminary data.</text>
</comment>
<dbReference type="Proteomes" id="UP000623090">
    <property type="component" value="Unassembled WGS sequence"/>
</dbReference>
<dbReference type="RefSeq" id="WP_172159131.1">
    <property type="nucleotide sequence ID" value="NZ_JABJWC010000075.1"/>
</dbReference>
<name>A0ABX2AHV9_9PROT</name>
<evidence type="ECO:0000313" key="1">
    <source>
        <dbReference type="EMBL" id="NPC67953.1"/>
    </source>
</evidence>
<sequence length="56" mass="5778">MGAAFFQKAASFQSFLKKASPKTFILFSLSGFAIRGLAGKKITGLLSAGIDPVLGA</sequence>